<protein>
    <submittedName>
        <fullName evidence="2">Uncharacterized protein</fullName>
    </submittedName>
</protein>
<evidence type="ECO:0000256" key="1">
    <source>
        <dbReference type="SAM" id="Phobius"/>
    </source>
</evidence>
<evidence type="ECO:0000313" key="3">
    <source>
        <dbReference type="Proteomes" id="UP000238042"/>
    </source>
</evidence>
<feature type="transmembrane region" description="Helical" evidence="1">
    <location>
        <begin position="75"/>
        <end position="94"/>
    </location>
</feature>
<keyword evidence="3" id="KW-1185">Reference proteome</keyword>
<evidence type="ECO:0000313" key="2">
    <source>
        <dbReference type="EMBL" id="PQL90586.1"/>
    </source>
</evidence>
<name>A0A2S8A7X2_9FLAO</name>
<reference evidence="2 3" key="1">
    <citation type="submission" date="2018-02" db="EMBL/GenBank/DDBJ databases">
        <title>Genome sequences of Apibacter spp., gut symbionts of Asian honey bees.</title>
        <authorList>
            <person name="Kwong W.K."/>
            <person name="Steele M.I."/>
            <person name="Moran N.A."/>
        </authorList>
    </citation>
    <scope>NUCLEOTIDE SEQUENCE [LARGE SCALE GENOMIC DNA]</scope>
    <source>
        <strain evidence="3">wkB301</strain>
    </source>
</reference>
<dbReference type="EMBL" id="PSZM01000046">
    <property type="protein sequence ID" value="PQL90586.1"/>
    <property type="molecule type" value="Genomic_DNA"/>
</dbReference>
<dbReference type="Proteomes" id="UP000238042">
    <property type="component" value="Unassembled WGS sequence"/>
</dbReference>
<gene>
    <name evidence="2" type="ORF">C4S77_11965</name>
</gene>
<feature type="transmembrane region" description="Helical" evidence="1">
    <location>
        <begin position="6"/>
        <end position="28"/>
    </location>
</feature>
<accession>A0A2S8A7X2</accession>
<organism evidence="2 3">
    <name type="scientific">Apibacter adventoris</name>
    <dbReference type="NCBI Taxonomy" id="1679466"/>
    <lineage>
        <taxon>Bacteria</taxon>
        <taxon>Pseudomonadati</taxon>
        <taxon>Bacteroidota</taxon>
        <taxon>Flavobacteriia</taxon>
        <taxon>Flavobacteriales</taxon>
        <taxon>Weeksellaceae</taxon>
        <taxon>Apibacter</taxon>
    </lineage>
</organism>
<feature type="transmembrane region" description="Helical" evidence="1">
    <location>
        <begin position="106"/>
        <end position="128"/>
    </location>
</feature>
<dbReference type="InterPro" id="IPR045625">
    <property type="entry name" value="DUF6427"/>
</dbReference>
<keyword evidence="1" id="KW-0812">Transmembrane</keyword>
<keyword evidence="1" id="KW-0472">Membrane</keyword>
<comment type="caution">
    <text evidence="2">The sequence shown here is derived from an EMBL/GenBank/DDBJ whole genome shotgun (WGS) entry which is preliminary data.</text>
</comment>
<dbReference type="Pfam" id="PF19992">
    <property type="entry name" value="DUF6427"/>
    <property type="match status" value="1"/>
</dbReference>
<sequence length="152" mass="18013">MLVTISSFLYFPTAILLLLFFIVTVLYYEEKINISQYLAGIFVTLILIIEIMYLTDQFYRILDWVNHFEFPQFHFEYQIPILIVLAFILIYGFVNQYTNKKDIHDLKILNGYSVLLLYLFSWIVIYAFFMGENYGLLLFVSLPISLIVSKSL</sequence>
<feature type="transmembrane region" description="Helical" evidence="1">
    <location>
        <begin position="37"/>
        <end position="55"/>
    </location>
</feature>
<proteinExistence type="predicted"/>
<keyword evidence="1" id="KW-1133">Transmembrane helix</keyword>
<dbReference type="AlphaFoldDB" id="A0A2S8A7X2"/>
<dbReference type="OrthoDB" id="1453302at2"/>